<dbReference type="GO" id="GO:0046872">
    <property type="term" value="F:metal ion binding"/>
    <property type="evidence" value="ECO:0007669"/>
    <property type="project" value="UniProtKB-KW"/>
</dbReference>
<feature type="transmembrane region" description="Helical" evidence="11">
    <location>
        <begin position="113"/>
        <end position="130"/>
    </location>
</feature>
<accession>A0A1T2XAM0</accession>
<evidence type="ECO:0000256" key="6">
    <source>
        <dbReference type="ARBA" id="ARBA00022833"/>
    </source>
</evidence>
<sequence>MMRADAVLQQICPKCNRNVSVNHRFITWCECGWNVEAMHAEAPKNRLEALYVKLGQSYGNALFQEMLRHGVDHQRNFTKANILAYFIATCVFVFNISLLGLGIYWTFSGWQNHIAAGIAGTIFLFFIIWIQWPRIHKLDKDVIPLSPEKFPVFTKLVQDVSAYLGVSKVHGIYMNKSFNAYFTRVGLRRRKYFCFGLPLLKTLEPEEIIALIGHEVAHDAHNDLGRESYVHLAVHSLRQWYSIAQPARDKIWELSTFGYLHYINYFIMKLFSWIPYSGLYILTHLMWNESQRSEFLADLRGSEVSGTEAYMNQQHKMYYAATFYNSLHRYALNREHMNISFFDFYQQELTTIPEREIERIRRVERMEGTRLDATHPPTAQRITLLEQSSFQYPKITLTPDDVAKLVQELTLLESVIEEELIEDYLASLQ</sequence>
<evidence type="ECO:0000259" key="12">
    <source>
        <dbReference type="Pfam" id="PF01435"/>
    </source>
</evidence>
<dbReference type="GO" id="GO:0006508">
    <property type="term" value="P:proteolysis"/>
    <property type="evidence" value="ECO:0007669"/>
    <property type="project" value="UniProtKB-KW"/>
</dbReference>
<reference evidence="13 14" key="1">
    <citation type="submission" date="2017-01" db="EMBL/GenBank/DDBJ databases">
        <title>Genome analysis of Paenibacillus selenitrireducens ES3-24.</title>
        <authorList>
            <person name="Xu D."/>
            <person name="Yao R."/>
            <person name="Zheng S."/>
        </authorList>
    </citation>
    <scope>NUCLEOTIDE SEQUENCE [LARGE SCALE GENOMIC DNA]</scope>
    <source>
        <strain evidence="13 14">ES3-24</strain>
    </source>
</reference>
<keyword evidence="3 11" id="KW-0812">Transmembrane</keyword>
<dbReference type="PANTHER" id="PTHR43221:SF2">
    <property type="entry name" value="PROTEASE HTPX HOMOLOG"/>
    <property type="match status" value="1"/>
</dbReference>
<evidence type="ECO:0000256" key="11">
    <source>
        <dbReference type="SAM" id="Phobius"/>
    </source>
</evidence>
<evidence type="ECO:0000313" key="14">
    <source>
        <dbReference type="Proteomes" id="UP000190188"/>
    </source>
</evidence>
<feature type="transmembrane region" description="Helical" evidence="11">
    <location>
        <begin position="270"/>
        <end position="287"/>
    </location>
</feature>
<keyword evidence="14" id="KW-1185">Reference proteome</keyword>
<dbReference type="STRING" id="1324314.BVG16_17165"/>
<name>A0A1T2XAM0_9BACL</name>
<keyword evidence="9 11" id="KW-0472">Membrane</keyword>
<comment type="caution">
    <text evidence="13">The sequence shown here is derived from an EMBL/GenBank/DDBJ whole genome shotgun (WGS) entry which is preliminary data.</text>
</comment>
<dbReference type="CDD" id="cd07328">
    <property type="entry name" value="M48_Ste24p_like"/>
    <property type="match status" value="1"/>
</dbReference>
<dbReference type="InterPro" id="IPR001915">
    <property type="entry name" value="Peptidase_M48"/>
</dbReference>
<dbReference type="Proteomes" id="UP000190188">
    <property type="component" value="Unassembled WGS sequence"/>
</dbReference>
<dbReference type="EMBL" id="MSZX01000006">
    <property type="protein sequence ID" value="OPA76880.1"/>
    <property type="molecule type" value="Genomic_DNA"/>
</dbReference>
<comment type="similarity">
    <text evidence="10">Belongs to the peptidase M48 family.</text>
</comment>
<dbReference type="AlphaFoldDB" id="A0A1T2XAM0"/>
<evidence type="ECO:0000256" key="5">
    <source>
        <dbReference type="ARBA" id="ARBA00022801"/>
    </source>
</evidence>
<evidence type="ECO:0000256" key="8">
    <source>
        <dbReference type="ARBA" id="ARBA00023049"/>
    </source>
</evidence>
<keyword evidence="5 10" id="KW-0378">Hydrolase</keyword>
<evidence type="ECO:0000256" key="3">
    <source>
        <dbReference type="ARBA" id="ARBA00022692"/>
    </source>
</evidence>
<evidence type="ECO:0000313" key="13">
    <source>
        <dbReference type="EMBL" id="OPA76880.1"/>
    </source>
</evidence>
<proteinExistence type="inferred from homology"/>
<comment type="cofactor">
    <cofactor evidence="10">
        <name>Zn(2+)</name>
        <dbReference type="ChEBI" id="CHEBI:29105"/>
    </cofactor>
    <text evidence="10">Binds 1 zinc ion per subunit.</text>
</comment>
<evidence type="ECO:0000256" key="9">
    <source>
        <dbReference type="ARBA" id="ARBA00023136"/>
    </source>
</evidence>
<feature type="transmembrane region" description="Helical" evidence="11">
    <location>
        <begin position="82"/>
        <end position="107"/>
    </location>
</feature>
<keyword evidence="6 10" id="KW-0862">Zinc</keyword>
<evidence type="ECO:0000256" key="1">
    <source>
        <dbReference type="ARBA" id="ARBA00022475"/>
    </source>
</evidence>
<keyword evidence="1" id="KW-1003">Cell membrane</keyword>
<dbReference type="GO" id="GO:0004222">
    <property type="term" value="F:metalloendopeptidase activity"/>
    <property type="evidence" value="ECO:0007669"/>
    <property type="project" value="InterPro"/>
</dbReference>
<organism evidence="13 14">
    <name type="scientific">Paenibacillus selenitireducens</name>
    <dbReference type="NCBI Taxonomy" id="1324314"/>
    <lineage>
        <taxon>Bacteria</taxon>
        <taxon>Bacillati</taxon>
        <taxon>Bacillota</taxon>
        <taxon>Bacilli</taxon>
        <taxon>Bacillales</taxon>
        <taxon>Paenibacillaceae</taxon>
        <taxon>Paenibacillus</taxon>
    </lineage>
</organism>
<evidence type="ECO:0000256" key="10">
    <source>
        <dbReference type="RuleBase" id="RU003983"/>
    </source>
</evidence>
<dbReference type="Pfam" id="PF01435">
    <property type="entry name" value="Peptidase_M48"/>
    <property type="match status" value="1"/>
</dbReference>
<dbReference type="OrthoDB" id="7870694at2"/>
<feature type="domain" description="Peptidase M48" evidence="12">
    <location>
        <begin position="168"/>
        <end position="387"/>
    </location>
</feature>
<dbReference type="Gene3D" id="3.30.2010.10">
    <property type="entry name" value="Metalloproteases ('zincins'), catalytic domain"/>
    <property type="match status" value="1"/>
</dbReference>
<evidence type="ECO:0000256" key="7">
    <source>
        <dbReference type="ARBA" id="ARBA00022989"/>
    </source>
</evidence>
<gene>
    <name evidence="13" type="ORF">BVG16_17165</name>
</gene>
<protein>
    <recommendedName>
        <fullName evidence="12">Peptidase M48 domain-containing protein</fullName>
    </recommendedName>
</protein>
<evidence type="ECO:0000256" key="4">
    <source>
        <dbReference type="ARBA" id="ARBA00022723"/>
    </source>
</evidence>
<keyword evidence="8 10" id="KW-0482">Metalloprotease</keyword>
<dbReference type="RefSeq" id="WP_158081719.1">
    <property type="nucleotide sequence ID" value="NZ_MSZX01000006.1"/>
</dbReference>
<keyword evidence="7 11" id="KW-1133">Transmembrane helix</keyword>
<dbReference type="PANTHER" id="PTHR43221">
    <property type="entry name" value="PROTEASE HTPX"/>
    <property type="match status" value="1"/>
</dbReference>
<keyword evidence="2 10" id="KW-0645">Protease</keyword>
<evidence type="ECO:0000256" key="2">
    <source>
        <dbReference type="ARBA" id="ARBA00022670"/>
    </source>
</evidence>
<keyword evidence="4" id="KW-0479">Metal-binding</keyword>
<dbReference type="InterPro" id="IPR050083">
    <property type="entry name" value="HtpX_protease"/>
</dbReference>